<feature type="chain" id="PRO_5036414771" description="Aspergillus nuclease S(1)" evidence="9">
    <location>
        <begin position="19"/>
        <end position="361"/>
    </location>
</feature>
<keyword evidence="3" id="KW-0479">Metal-binding</keyword>
<proteinExistence type="inferred from homology"/>
<dbReference type="GO" id="GO:0003676">
    <property type="term" value="F:nucleic acid binding"/>
    <property type="evidence" value="ECO:0007669"/>
    <property type="project" value="InterPro"/>
</dbReference>
<dbReference type="GO" id="GO:0046872">
    <property type="term" value="F:metal ion binding"/>
    <property type="evidence" value="ECO:0007669"/>
    <property type="project" value="UniProtKB-KW"/>
</dbReference>
<evidence type="ECO:0000256" key="3">
    <source>
        <dbReference type="ARBA" id="ARBA00022723"/>
    </source>
</evidence>
<dbReference type="Pfam" id="PF02265">
    <property type="entry name" value="S1-P1_nuclease"/>
    <property type="match status" value="1"/>
</dbReference>
<keyword evidence="5" id="KW-0378">Hydrolase</keyword>
<reference evidence="10" key="1">
    <citation type="submission" date="2021-02" db="EMBL/GenBank/DDBJ databases">
        <authorList>
            <person name="Nowell W R."/>
        </authorList>
    </citation>
    <scope>NUCLEOTIDE SEQUENCE</scope>
</reference>
<dbReference type="PANTHER" id="PTHR33146">
    <property type="entry name" value="ENDONUCLEASE 4"/>
    <property type="match status" value="1"/>
</dbReference>
<evidence type="ECO:0000313" key="10">
    <source>
        <dbReference type="EMBL" id="CAF3619849.1"/>
    </source>
</evidence>
<dbReference type="PANTHER" id="PTHR33146:SF26">
    <property type="entry name" value="ENDONUCLEASE 4"/>
    <property type="match status" value="1"/>
</dbReference>
<evidence type="ECO:0000313" key="11">
    <source>
        <dbReference type="EMBL" id="CAF4104797.1"/>
    </source>
</evidence>
<keyword evidence="8" id="KW-1133">Transmembrane helix</keyword>
<dbReference type="GO" id="GO:0016788">
    <property type="term" value="F:hydrolase activity, acting on ester bonds"/>
    <property type="evidence" value="ECO:0007669"/>
    <property type="project" value="InterPro"/>
</dbReference>
<keyword evidence="8" id="KW-0812">Transmembrane</keyword>
<comment type="caution">
    <text evidence="10">The sequence shown here is derived from an EMBL/GenBank/DDBJ whole genome shotgun (WGS) entry which is preliminary data.</text>
</comment>
<feature type="transmembrane region" description="Helical" evidence="8">
    <location>
        <begin position="315"/>
        <end position="337"/>
    </location>
</feature>
<evidence type="ECO:0000256" key="5">
    <source>
        <dbReference type="ARBA" id="ARBA00022801"/>
    </source>
</evidence>
<accession>A0A818P9G9</accession>
<dbReference type="InterPro" id="IPR008947">
    <property type="entry name" value="PLipase_C/P1_nuclease_dom_sf"/>
</dbReference>
<dbReference type="Gene3D" id="1.10.575.10">
    <property type="entry name" value="P1 Nuclease"/>
    <property type="match status" value="1"/>
</dbReference>
<evidence type="ECO:0000256" key="9">
    <source>
        <dbReference type="SAM" id="SignalP"/>
    </source>
</evidence>
<evidence type="ECO:0000256" key="2">
    <source>
        <dbReference type="ARBA" id="ARBA00022722"/>
    </source>
</evidence>
<sequence length="361" mass="42399">MFFAFFILSSIYISKVNGWGVTGHALVAKLAQTMLTKESEKFVRNYLPWYTIGNLSMLASWPDIIVSPNTNPIDYLNWLWSRELHYVNVPDWTCNYDRNRDCNWTSRQRCVDGAIQNYTKQLADINQDNIQRQEALKFLVHFIGDIHQPLHAGFVGDKGGNLIRGNFFDKPTNLHALWDQLMIERRILLDFQNDENKYYDYLFNLLQTTYAHNISQWSKCPSDEESHYVACSTVWINENIELNCAYIYRDEDNKPMNISYEFRLGETYYNTRIGILEQRLIQGSVRLSGVINKIVKLQKHEHHRKKNNDVCSGTILFILFIFIVAFLVFICFICYLIRRKFNQQLLAGTSPKYHSLNDVNN</sequence>
<evidence type="ECO:0000313" key="12">
    <source>
        <dbReference type="Proteomes" id="UP000663836"/>
    </source>
</evidence>
<dbReference type="SUPFAM" id="SSF48537">
    <property type="entry name" value="Phospholipase C/P1 nuclease"/>
    <property type="match status" value="1"/>
</dbReference>
<evidence type="ECO:0000256" key="7">
    <source>
        <dbReference type="ARBA" id="ARBA00023180"/>
    </source>
</evidence>
<keyword evidence="4" id="KW-0255">Endonuclease</keyword>
<comment type="similarity">
    <text evidence="1">Belongs to the nuclease type I family.</text>
</comment>
<evidence type="ECO:0000256" key="4">
    <source>
        <dbReference type="ARBA" id="ARBA00022759"/>
    </source>
</evidence>
<dbReference type="Proteomes" id="UP000663836">
    <property type="component" value="Unassembled WGS sequence"/>
</dbReference>
<gene>
    <name evidence="11" type="ORF">FNK824_LOCUS31566</name>
    <name evidence="10" type="ORF">JBS370_LOCUS4728</name>
</gene>
<keyword evidence="2" id="KW-0540">Nuclease</keyword>
<dbReference type="AlphaFoldDB" id="A0A818P9G9"/>
<evidence type="ECO:0000256" key="6">
    <source>
        <dbReference type="ARBA" id="ARBA00023157"/>
    </source>
</evidence>
<dbReference type="EMBL" id="CAJOBD010000230">
    <property type="protein sequence ID" value="CAF3619849.1"/>
    <property type="molecule type" value="Genomic_DNA"/>
</dbReference>
<keyword evidence="6" id="KW-1015">Disulfide bond</keyword>
<dbReference type="GO" id="GO:0006308">
    <property type="term" value="P:DNA catabolic process"/>
    <property type="evidence" value="ECO:0007669"/>
    <property type="project" value="InterPro"/>
</dbReference>
<keyword evidence="7" id="KW-0325">Glycoprotein</keyword>
<organism evidence="10 12">
    <name type="scientific">Rotaria sordida</name>
    <dbReference type="NCBI Taxonomy" id="392033"/>
    <lineage>
        <taxon>Eukaryota</taxon>
        <taxon>Metazoa</taxon>
        <taxon>Spiralia</taxon>
        <taxon>Gnathifera</taxon>
        <taxon>Rotifera</taxon>
        <taxon>Eurotatoria</taxon>
        <taxon>Bdelloidea</taxon>
        <taxon>Philodinida</taxon>
        <taxon>Philodinidae</taxon>
        <taxon>Rotaria</taxon>
    </lineage>
</organism>
<feature type="signal peptide" evidence="9">
    <location>
        <begin position="1"/>
        <end position="18"/>
    </location>
</feature>
<dbReference type="CDD" id="cd11010">
    <property type="entry name" value="S1-P1_nuclease"/>
    <property type="match status" value="1"/>
</dbReference>
<keyword evidence="9" id="KW-0732">Signal</keyword>
<evidence type="ECO:0000256" key="1">
    <source>
        <dbReference type="ARBA" id="ARBA00009547"/>
    </source>
</evidence>
<dbReference type="EMBL" id="CAJOBE010010287">
    <property type="protein sequence ID" value="CAF4104797.1"/>
    <property type="molecule type" value="Genomic_DNA"/>
</dbReference>
<dbReference type="Proteomes" id="UP000663874">
    <property type="component" value="Unassembled WGS sequence"/>
</dbReference>
<evidence type="ECO:0008006" key="13">
    <source>
        <dbReference type="Google" id="ProtNLM"/>
    </source>
</evidence>
<dbReference type="InterPro" id="IPR003154">
    <property type="entry name" value="S1/P1nuclease"/>
</dbReference>
<dbReference type="GO" id="GO:0004519">
    <property type="term" value="F:endonuclease activity"/>
    <property type="evidence" value="ECO:0007669"/>
    <property type="project" value="UniProtKB-KW"/>
</dbReference>
<evidence type="ECO:0000256" key="8">
    <source>
        <dbReference type="SAM" id="Phobius"/>
    </source>
</evidence>
<name>A0A818P9G9_9BILA</name>
<keyword evidence="8" id="KW-0472">Membrane</keyword>
<protein>
    <recommendedName>
        <fullName evidence="13">Aspergillus nuclease S(1)</fullName>
    </recommendedName>
</protein>